<organism evidence="8">
    <name type="scientific">Methyloraptor flagellatus</name>
    <dbReference type="NCBI Taxonomy" id="3162530"/>
    <lineage>
        <taxon>Bacteria</taxon>
        <taxon>Pseudomonadati</taxon>
        <taxon>Pseudomonadota</taxon>
        <taxon>Alphaproteobacteria</taxon>
        <taxon>Hyphomicrobiales</taxon>
        <taxon>Ancalomicrobiaceae</taxon>
        <taxon>Methyloraptor</taxon>
    </lineage>
</organism>
<dbReference type="Gene3D" id="2.40.160.20">
    <property type="match status" value="1"/>
</dbReference>
<accession>A0AAU7XE49</accession>
<evidence type="ECO:0000256" key="6">
    <source>
        <dbReference type="SAM" id="SignalP"/>
    </source>
</evidence>
<dbReference type="InterPro" id="IPR011250">
    <property type="entry name" value="OMP/PagP_B-barrel"/>
</dbReference>
<feature type="chain" id="PRO_5043683671" evidence="6">
    <location>
        <begin position="23"/>
        <end position="225"/>
    </location>
</feature>
<dbReference type="PANTHER" id="PTHR34001:SF3">
    <property type="entry name" value="BLL7405 PROTEIN"/>
    <property type="match status" value="1"/>
</dbReference>
<dbReference type="SUPFAM" id="SSF56925">
    <property type="entry name" value="OMPA-like"/>
    <property type="match status" value="1"/>
</dbReference>
<feature type="domain" description="Outer membrane protein beta-barrel" evidence="7">
    <location>
        <begin position="45"/>
        <end position="225"/>
    </location>
</feature>
<proteinExistence type="inferred from homology"/>
<gene>
    <name evidence="8" type="ORF">ABS361_02240</name>
</gene>
<keyword evidence="3" id="KW-0472">Membrane</keyword>
<keyword evidence="4" id="KW-0998">Cell outer membrane</keyword>
<comment type="subcellular location">
    <subcellularLocation>
        <location evidence="1">Cell outer membrane</location>
    </subcellularLocation>
</comment>
<evidence type="ECO:0000256" key="2">
    <source>
        <dbReference type="ARBA" id="ARBA00022729"/>
    </source>
</evidence>
<evidence type="ECO:0000259" key="7">
    <source>
        <dbReference type="Pfam" id="PF13505"/>
    </source>
</evidence>
<reference evidence="8" key="1">
    <citation type="submission" date="2024-06" db="EMBL/GenBank/DDBJ databases">
        <title>Methylostella associata gen. nov., sp. nov., a novel Ancalomicrobiaceae-affiliated facultatively methylotrophic bacteria that feed on methanotrophs of the genus Methylococcus.</title>
        <authorList>
            <person name="Saltykova V."/>
            <person name="Danilova O.V."/>
            <person name="Oshkin I.Y."/>
            <person name="Belova S.E."/>
            <person name="Pimenov N.V."/>
            <person name="Dedysh S.N."/>
        </authorList>
    </citation>
    <scope>NUCLEOTIDE SEQUENCE</scope>
    <source>
        <strain evidence="8">S20</strain>
    </source>
</reference>
<dbReference type="RefSeq" id="WP_407050225.1">
    <property type="nucleotide sequence ID" value="NZ_CP158568.1"/>
</dbReference>
<evidence type="ECO:0000256" key="4">
    <source>
        <dbReference type="ARBA" id="ARBA00023237"/>
    </source>
</evidence>
<dbReference type="GO" id="GO:0009279">
    <property type="term" value="C:cell outer membrane"/>
    <property type="evidence" value="ECO:0007669"/>
    <property type="project" value="UniProtKB-SubCell"/>
</dbReference>
<evidence type="ECO:0000256" key="5">
    <source>
        <dbReference type="ARBA" id="ARBA00038306"/>
    </source>
</evidence>
<name>A0AAU7XE49_9HYPH</name>
<dbReference type="InterPro" id="IPR027385">
    <property type="entry name" value="Beta-barrel_OMP"/>
</dbReference>
<evidence type="ECO:0000313" key="8">
    <source>
        <dbReference type="EMBL" id="XBY45135.1"/>
    </source>
</evidence>
<evidence type="ECO:0000256" key="3">
    <source>
        <dbReference type="ARBA" id="ARBA00023136"/>
    </source>
</evidence>
<dbReference type="EMBL" id="CP158568">
    <property type="protein sequence ID" value="XBY45135.1"/>
    <property type="molecule type" value="Genomic_DNA"/>
</dbReference>
<keyword evidence="2 6" id="KW-0732">Signal</keyword>
<sequence>MFRVSFAFASALTLLAAGPALAADMYGGNPPPAAYTAYQPAGTAPGNWQGAYIGVQAGYNFGGARDRFNGGPTVSPSFGGAVGGVYGGYNANIGQNVVVGVEADANLSGQSSTSTVGGVNYKNRSGWNASLRARAGVGFERVMPYATAGVALAENKVSTPTASSTPTKVGVALGVGMEGQITNNIIARGEYMYQGFGNSTHTLGGQTLTSSFSNNQLKAGVAYKF</sequence>
<dbReference type="Pfam" id="PF13505">
    <property type="entry name" value="OMP_b-brl"/>
    <property type="match status" value="1"/>
</dbReference>
<dbReference type="KEGG" id="mflg:ABS361_02240"/>
<dbReference type="InterPro" id="IPR051692">
    <property type="entry name" value="OMP-like"/>
</dbReference>
<dbReference type="PANTHER" id="PTHR34001">
    <property type="entry name" value="BLL7405 PROTEIN"/>
    <property type="match status" value="1"/>
</dbReference>
<comment type="similarity">
    <text evidence="5">Belongs to the Omp25/RopB family.</text>
</comment>
<dbReference type="AlphaFoldDB" id="A0AAU7XE49"/>
<protein>
    <submittedName>
        <fullName evidence="8">Outer membrane protein</fullName>
    </submittedName>
</protein>
<evidence type="ECO:0000256" key="1">
    <source>
        <dbReference type="ARBA" id="ARBA00004442"/>
    </source>
</evidence>
<feature type="signal peptide" evidence="6">
    <location>
        <begin position="1"/>
        <end position="22"/>
    </location>
</feature>